<evidence type="ECO:0000313" key="5">
    <source>
        <dbReference type="EMBL" id="SBS54905.1"/>
    </source>
</evidence>
<feature type="region of interest" description="Disordered" evidence="3">
    <location>
        <begin position="1342"/>
        <end position="1458"/>
    </location>
</feature>
<feature type="compositionally biased region" description="Basic and acidic residues" evidence="3">
    <location>
        <begin position="760"/>
        <end position="771"/>
    </location>
</feature>
<feature type="region of interest" description="Disordered" evidence="3">
    <location>
        <begin position="823"/>
        <end position="850"/>
    </location>
</feature>
<feature type="region of interest" description="Disordered" evidence="3">
    <location>
        <begin position="437"/>
        <end position="654"/>
    </location>
</feature>
<feature type="compositionally biased region" description="Basic and acidic residues" evidence="3">
    <location>
        <begin position="452"/>
        <end position="467"/>
    </location>
</feature>
<feature type="compositionally biased region" description="Basic and acidic residues" evidence="3">
    <location>
        <begin position="534"/>
        <end position="572"/>
    </location>
</feature>
<feature type="compositionally biased region" description="Polar residues" evidence="3">
    <location>
        <begin position="945"/>
        <end position="961"/>
    </location>
</feature>
<dbReference type="PANTHER" id="PTHR14296">
    <property type="entry name" value="REMODELING AND SPACING FACTOR 1"/>
    <property type="match status" value="1"/>
</dbReference>
<dbReference type="Pfam" id="PF15612">
    <property type="entry name" value="WHIM1"/>
    <property type="match status" value="1"/>
</dbReference>
<organism evidence="5">
    <name type="scientific">Nothobranchius furzeri</name>
    <name type="common">Turquoise killifish</name>
    <dbReference type="NCBI Taxonomy" id="105023"/>
    <lineage>
        <taxon>Eukaryota</taxon>
        <taxon>Metazoa</taxon>
        <taxon>Chordata</taxon>
        <taxon>Craniata</taxon>
        <taxon>Vertebrata</taxon>
        <taxon>Euteleostomi</taxon>
        <taxon>Actinopterygii</taxon>
        <taxon>Neopterygii</taxon>
        <taxon>Teleostei</taxon>
        <taxon>Neoteleostei</taxon>
        <taxon>Acanthomorphata</taxon>
        <taxon>Ovalentaria</taxon>
        <taxon>Atherinomorphae</taxon>
        <taxon>Cyprinodontiformes</taxon>
        <taxon>Nothobranchiidae</taxon>
        <taxon>Nothobranchius</taxon>
    </lineage>
</organism>
<feature type="compositionally biased region" description="Pro residues" evidence="3">
    <location>
        <begin position="836"/>
        <end position="850"/>
    </location>
</feature>
<feature type="compositionally biased region" description="Basic and acidic residues" evidence="3">
    <location>
        <begin position="639"/>
        <end position="651"/>
    </location>
</feature>
<comment type="subcellular location">
    <subcellularLocation>
        <location evidence="1">Nucleus</location>
    </subcellularLocation>
</comment>
<sequence length="1485" mass="163820">MAAPAVVTNSGPPLCPSFAEVCSFMERYGPALDLPELTFLQMERYLRDTSAVPKPLVELHVKLLRKLGRSVTTDRWEKYLAKVCQELNSTWAWELEQKGYQEMSMECKSSILKYLCECQFDENLKFKTFVNDEDPEKMRLQPVGRDRQGLMYWLQLDHEQNIRLFTEEQDDLDGSTWKCIVRTRNDLAEAVELLRAQVGPNQSRNQNQAGSRSNSPAAKDTAAGEGESGLCCSKPPQTSEERSHTEEERLKEDVKRDDATPIKLEDMEVKEKTELRPAAFDNRVSTITAIKQELKDEAQNAVPVVMAPSVVLTKVNLVEEAERAVVRSNQQAKIPLKKRDLKLADSFHSNHLSNSSSIIVCNPAVIHSQDGREKAPPGSPASSQQQLLVSAQRQELTNGRASHLPLKEGQNGVVGVKGQAGAVSHVGVIRGPSEYHRATGAEQQEQNGPSPELHRTRVVEEDKELTRKSVLVRKGPPEGGATPAPPFLPPHAGMGDEKLLKQSSCQPDGAPEASERSADSVGITSPSATPQPRRRQEENRDKAATKESEETRDAGSPQQKDEDPRVTGEKVVESSSSVSSVKRGGGLNGRVSTKNLQFGSEPKQNPLEEVSSELQKEGIRLKIKIPPHRRNKLRRKGGKAREPEEQEEGRSLRRSVRICRSSALPSCRLSAKVAESQRKKLQTKPALPVRTREVEEEDEGDEEEPRRTCGPAGKLRKRRGKRRHGRPRWTVVRSKRRRPDEDLQDSGRTAGEEEEEEEKSEEKTRREADRNQWESQAYCPFSCFSSLSLSCVATLPELLHRWCSSRLAKERLRSLRRRQLSSETLTHSTVHTPIPTHTPAPIPAAPPTQETPPLTLDAPESEVLANEGTLMGEIHTTEMQTNTQSPNPHTPDVTLLLEPSRTSTIPSHSFSPVESSLTQPTPTHEEKLLPPGKDAALDPVPTPPLQTLSIPETQQASSAILTPSVSSPSQPLSSEKDSSSAVASSVKDQPAVSLPTASRPEDLSPPPTELPAAVSQPDPPTDTVKLGMDTGGDTQRQNLQLSELQGEQVDPLSQTGEDSVEGDVVHTNGNVQRTATDFYAELQSAGDYNGVAINGNGVLLNGGAVHGSSQKESVFMRLNNRIKALEMNMSLSSRYLEELSQRYRKQMEEMQKAFNKTIIKLQNTSRIAEEQDQKQTESIQVLQSQLENVTTLMLNLTATVSQLQREVTDRQSHLLVALVLCLFLGLLLCLQCCRGSPPGPSTGTVALPKSNHYPSPKRCFSSYDDMSLKRRVTCPLVRSKSFQLSSPELGPDDLYIVEPLRFSPEKKKKRGKTKSLDKVETLKPFDPSVLFTNEDLKCNGFHPSLPALPPPPPLLPPPPPPPPPLPSVDQVSSLPSCSSKEVPSETSSCSSSTHSEESYTSRLPPPSPIYPSADMCNGHGLSFPLAKSRQEKRWTKRRKSRQTELQFPHEPGGGVGSLPSLQELMKGNKELNVRTIGVTAVPGHA</sequence>
<feature type="domain" description="WHIM1" evidence="4">
    <location>
        <begin position="88"/>
        <end position="130"/>
    </location>
</feature>
<feature type="compositionally biased region" description="Pro residues" evidence="3">
    <location>
        <begin position="1346"/>
        <end position="1366"/>
    </location>
</feature>
<feature type="compositionally biased region" description="Polar residues" evidence="3">
    <location>
        <begin position="1045"/>
        <end position="1057"/>
    </location>
</feature>
<feature type="compositionally biased region" description="Low complexity" evidence="3">
    <location>
        <begin position="1376"/>
        <end position="1393"/>
    </location>
</feature>
<feature type="region of interest" description="Disordered" evidence="3">
    <location>
        <begin position="369"/>
        <end position="409"/>
    </location>
</feature>
<feature type="region of interest" description="Disordered" evidence="3">
    <location>
        <begin position="902"/>
        <end position="1034"/>
    </location>
</feature>
<dbReference type="InterPro" id="IPR028942">
    <property type="entry name" value="WHIM1_dom"/>
</dbReference>
<evidence type="ECO:0000256" key="3">
    <source>
        <dbReference type="SAM" id="MobiDB-lite"/>
    </source>
</evidence>
<protein>
    <submittedName>
        <fullName evidence="5">Remodeling and spacing factor 1</fullName>
    </submittedName>
</protein>
<dbReference type="GO" id="GO:0042393">
    <property type="term" value="F:histone binding"/>
    <property type="evidence" value="ECO:0007669"/>
    <property type="project" value="TreeGrafter"/>
</dbReference>
<dbReference type="EMBL" id="HAEJ01014448">
    <property type="protein sequence ID" value="SBS54905.1"/>
    <property type="molecule type" value="Transcribed_RNA"/>
</dbReference>
<feature type="compositionally biased region" description="Basic residues" evidence="3">
    <location>
        <begin position="621"/>
        <end position="638"/>
    </location>
</feature>
<reference evidence="5" key="1">
    <citation type="submission" date="2016-05" db="EMBL/GenBank/DDBJ databases">
        <authorList>
            <person name="Lavstsen T."/>
            <person name="Jespersen J.S."/>
        </authorList>
    </citation>
    <scope>NUCLEOTIDE SEQUENCE</scope>
    <source>
        <tissue evidence="5">Brain</tissue>
    </source>
</reference>
<evidence type="ECO:0000256" key="2">
    <source>
        <dbReference type="ARBA" id="ARBA00023242"/>
    </source>
</evidence>
<dbReference type="InterPro" id="IPR028938">
    <property type="entry name" value="Rsf1-like"/>
</dbReference>
<feature type="region of interest" description="Disordered" evidence="3">
    <location>
        <begin position="667"/>
        <end position="771"/>
    </location>
</feature>
<feature type="region of interest" description="Disordered" evidence="3">
    <location>
        <begin position="197"/>
        <end position="263"/>
    </location>
</feature>
<feature type="compositionally biased region" description="Polar residues" evidence="3">
    <location>
        <begin position="902"/>
        <end position="922"/>
    </location>
</feature>
<feature type="compositionally biased region" description="Polar residues" evidence="3">
    <location>
        <begin position="199"/>
        <end position="216"/>
    </location>
</feature>
<feature type="compositionally biased region" description="Low complexity" evidence="3">
    <location>
        <begin position="823"/>
        <end position="835"/>
    </location>
</feature>
<accession>A0A1A8V3H6</accession>
<dbReference type="GO" id="GO:0031213">
    <property type="term" value="C:RSF complex"/>
    <property type="evidence" value="ECO:0007669"/>
    <property type="project" value="InterPro"/>
</dbReference>
<dbReference type="GO" id="GO:0045892">
    <property type="term" value="P:negative regulation of DNA-templated transcription"/>
    <property type="evidence" value="ECO:0007669"/>
    <property type="project" value="TreeGrafter"/>
</dbReference>
<feature type="compositionally biased region" description="Basic residues" evidence="3">
    <location>
        <begin position="714"/>
        <end position="737"/>
    </location>
</feature>
<gene>
    <name evidence="5" type="primary">RSF1</name>
</gene>
<reference evidence="5" key="2">
    <citation type="submission" date="2016-06" db="EMBL/GenBank/DDBJ databases">
        <title>The genome of a short-lived fish provides insights into sex chromosome evolution and the genetic control of aging.</title>
        <authorList>
            <person name="Reichwald K."/>
            <person name="Felder M."/>
            <person name="Petzold A."/>
            <person name="Koch P."/>
            <person name="Groth M."/>
            <person name="Platzer M."/>
        </authorList>
    </citation>
    <scope>NUCLEOTIDE SEQUENCE</scope>
    <source>
        <tissue evidence="5">Brain</tissue>
    </source>
</reference>
<feature type="compositionally biased region" description="Low complexity" evidence="3">
    <location>
        <begin position="573"/>
        <end position="582"/>
    </location>
</feature>
<feature type="compositionally biased region" description="Basic and acidic residues" evidence="3">
    <location>
        <begin position="239"/>
        <end position="263"/>
    </location>
</feature>
<feature type="compositionally biased region" description="Low complexity" evidence="3">
    <location>
        <begin position="380"/>
        <end position="392"/>
    </location>
</feature>
<feature type="compositionally biased region" description="Low complexity" evidence="3">
    <location>
        <begin position="963"/>
        <end position="988"/>
    </location>
</feature>
<name>A0A1A8V3H6_NOTFU</name>
<dbReference type="PANTHER" id="PTHR14296:SF15">
    <property type="entry name" value="REMODELING AND SPACING FACTOR 1"/>
    <property type="match status" value="1"/>
</dbReference>
<feature type="compositionally biased region" description="Acidic residues" evidence="3">
    <location>
        <begin position="694"/>
        <end position="703"/>
    </location>
</feature>
<evidence type="ECO:0000259" key="4">
    <source>
        <dbReference type="Pfam" id="PF15612"/>
    </source>
</evidence>
<keyword evidence="2" id="KW-0539">Nucleus</keyword>
<feature type="region of interest" description="Disordered" evidence="3">
    <location>
        <begin position="1045"/>
        <end position="1064"/>
    </location>
</feature>
<proteinExistence type="predicted"/>
<evidence type="ECO:0000256" key="1">
    <source>
        <dbReference type="ARBA" id="ARBA00004123"/>
    </source>
</evidence>